<evidence type="ECO:0000313" key="3">
    <source>
        <dbReference type="Proteomes" id="UP000775213"/>
    </source>
</evidence>
<dbReference type="PANTHER" id="PTHR35758:SF2">
    <property type="entry name" value="TRANSMEMBRANE PROTEIN"/>
    <property type="match status" value="1"/>
</dbReference>
<reference evidence="2 3" key="1">
    <citation type="journal article" date="2021" name="Hortic Res">
        <title>Chromosome-scale assembly of the Dendrobium chrysotoxum genome enhances the understanding of orchid evolution.</title>
        <authorList>
            <person name="Zhang Y."/>
            <person name="Zhang G.Q."/>
            <person name="Zhang D."/>
            <person name="Liu X.D."/>
            <person name="Xu X.Y."/>
            <person name="Sun W.H."/>
            <person name="Yu X."/>
            <person name="Zhu X."/>
            <person name="Wang Z.W."/>
            <person name="Zhao X."/>
            <person name="Zhong W.Y."/>
            <person name="Chen H."/>
            <person name="Yin W.L."/>
            <person name="Huang T."/>
            <person name="Niu S.C."/>
            <person name="Liu Z.J."/>
        </authorList>
    </citation>
    <scope>NUCLEOTIDE SEQUENCE [LARGE SCALE GENOMIC DNA]</scope>
    <source>
        <strain evidence="2">Lindl</strain>
    </source>
</reference>
<name>A0AAV7G6K0_DENCH</name>
<feature type="transmembrane region" description="Helical" evidence="1">
    <location>
        <begin position="28"/>
        <end position="45"/>
    </location>
</feature>
<dbReference type="EMBL" id="JAGFBR010000017">
    <property type="protein sequence ID" value="KAH0451599.1"/>
    <property type="molecule type" value="Genomic_DNA"/>
</dbReference>
<dbReference type="Proteomes" id="UP000775213">
    <property type="component" value="Unassembled WGS sequence"/>
</dbReference>
<evidence type="ECO:0008006" key="4">
    <source>
        <dbReference type="Google" id="ProtNLM"/>
    </source>
</evidence>
<feature type="transmembrane region" description="Helical" evidence="1">
    <location>
        <begin position="92"/>
        <end position="114"/>
    </location>
</feature>
<keyword evidence="1" id="KW-0812">Transmembrane</keyword>
<gene>
    <name evidence="2" type="ORF">IEQ34_018898</name>
</gene>
<sequence length="122" mass="13668">MKVAKDAFAVLLLGKKNKMSRPTVTEKVFAISIVLLAMISPLYIGKKAAEDDEDEENRSLSFWLPLVLILLISCISLTCFMDQRFLRFDPYWIHRVGGSSCGIFTFLLVLGFVLKCKASFGA</sequence>
<proteinExistence type="predicted"/>
<comment type="caution">
    <text evidence="2">The sequence shown here is derived from an EMBL/GenBank/DDBJ whole genome shotgun (WGS) entry which is preliminary data.</text>
</comment>
<keyword evidence="1" id="KW-0472">Membrane</keyword>
<keyword evidence="1" id="KW-1133">Transmembrane helix</keyword>
<organism evidence="2 3">
    <name type="scientific">Dendrobium chrysotoxum</name>
    <name type="common">Orchid</name>
    <dbReference type="NCBI Taxonomy" id="161865"/>
    <lineage>
        <taxon>Eukaryota</taxon>
        <taxon>Viridiplantae</taxon>
        <taxon>Streptophyta</taxon>
        <taxon>Embryophyta</taxon>
        <taxon>Tracheophyta</taxon>
        <taxon>Spermatophyta</taxon>
        <taxon>Magnoliopsida</taxon>
        <taxon>Liliopsida</taxon>
        <taxon>Asparagales</taxon>
        <taxon>Orchidaceae</taxon>
        <taxon>Epidendroideae</taxon>
        <taxon>Malaxideae</taxon>
        <taxon>Dendrobiinae</taxon>
        <taxon>Dendrobium</taxon>
    </lineage>
</organism>
<keyword evidence="3" id="KW-1185">Reference proteome</keyword>
<protein>
    <recommendedName>
        <fullName evidence="4">Transmembrane protein</fullName>
    </recommendedName>
</protein>
<evidence type="ECO:0000256" key="1">
    <source>
        <dbReference type="SAM" id="Phobius"/>
    </source>
</evidence>
<accession>A0AAV7G6K0</accession>
<feature type="transmembrane region" description="Helical" evidence="1">
    <location>
        <begin position="60"/>
        <end position="80"/>
    </location>
</feature>
<evidence type="ECO:0000313" key="2">
    <source>
        <dbReference type="EMBL" id="KAH0451599.1"/>
    </source>
</evidence>
<dbReference type="PANTHER" id="PTHR35758">
    <property type="entry name" value="TRANSMEMBRANE PROTEIN"/>
    <property type="match status" value="1"/>
</dbReference>
<dbReference type="AlphaFoldDB" id="A0AAV7G6K0"/>